<evidence type="ECO:0000256" key="4">
    <source>
        <dbReference type="ARBA" id="ARBA00013346"/>
    </source>
</evidence>
<evidence type="ECO:0000256" key="9">
    <source>
        <dbReference type="ARBA" id="ARBA00030757"/>
    </source>
</evidence>
<comment type="caution">
    <text evidence="13">The sequence shown here is derived from an EMBL/GenBank/DDBJ whole genome shotgun (WGS) entry which is preliminary data.</text>
</comment>
<dbReference type="GO" id="GO:0004719">
    <property type="term" value="F:protein-L-isoaspartate (D-aspartate) O-methyltransferase activity"/>
    <property type="evidence" value="ECO:0007669"/>
    <property type="project" value="UniProtKB-EC"/>
</dbReference>
<keyword evidence="7" id="KW-0808">Transferase</keyword>
<dbReference type="SUPFAM" id="SSF53335">
    <property type="entry name" value="S-adenosyl-L-methionine-dependent methyltransferases"/>
    <property type="match status" value="1"/>
</dbReference>
<feature type="region of interest" description="Disordered" evidence="12">
    <location>
        <begin position="238"/>
        <end position="267"/>
    </location>
</feature>
<dbReference type="InterPro" id="IPR000682">
    <property type="entry name" value="PCMT"/>
</dbReference>
<dbReference type="Proteomes" id="UP000677875">
    <property type="component" value="Unassembled WGS sequence"/>
</dbReference>
<keyword evidence="8" id="KW-0949">S-adenosyl-L-methionine</keyword>
<evidence type="ECO:0000256" key="2">
    <source>
        <dbReference type="ARBA" id="ARBA00005369"/>
    </source>
</evidence>
<dbReference type="CDD" id="cd02440">
    <property type="entry name" value="AdoMet_MTases"/>
    <property type="match status" value="1"/>
</dbReference>
<dbReference type="PANTHER" id="PTHR11579">
    <property type="entry name" value="PROTEIN-L-ISOASPARTATE O-METHYLTRANSFERASE"/>
    <property type="match status" value="1"/>
</dbReference>
<dbReference type="RefSeq" id="WP_210874525.1">
    <property type="nucleotide sequence ID" value="NZ_JAGPNL010000005.1"/>
</dbReference>
<evidence type="ECO:0000256" key="5">
    <source>
        <dbReference type="ARBA" id="ARBA00022490"/>
    </source>
</evidence>
<feature type="compositionally biased region" description="Basic and acidic residues" evidence="12">
    <location>
        <begin position="239"/>
        <end position="255"/>
    </location>
</feature>
<keyword evidence="14" id="KW-1185">Reference proteome</keyword>
<evidence type="ECO:0000256" key="8">
    <source>
        <dbReference type="ARBA" id="ARBA00022691"/>
    </source>
</evidence>
<dbReference type="EC" id="2.1.1.77" evidence="3"/>
<comment type="subcellular location">
    <subcellularLocation>
        <location evidence="1">Cytoplasm</location>
    </subcellularLocation>
</comment>
<keyword evidence="6" id="KW-0489">Methyltransferase</keyword>
<dbReference type="EMBL" id="JAGPNL010000005">
    <property type="protein sequence ID" value="MBQ0828912.1"/>
    <property type="molecule type" value="Genomic_DNA"/>
</dbReference>
<protein>
    <recommendedName>
        <fullName evidence="4">Protein-L-isoaspartate O-methyltransferase</fullName>
        <ecNumber evidence="3">2.1.1.77</ecNumber>
    </recommendedName>
    <alternativeName>
        <fullName evidence="11">L-isoaspartyl protein carboxyl methyltransferase</fullName>
    </alternativeName>
    <alternativeName>
        <fullName evidence="9">Protein L-isoaspartyl methyltransferase</fullName>
    </alternativeName>
    <alternativeName>
        <fullName evidence="10">Protein-beta-aspartate methyltransferase</fullName>
    </alternativeName>
</protein>
<organism evidence="13 14">
    <name type="scientific">Streptomyces tagetis</name>
    <dbReference type="NCBI Taxonomy" id="2820809"/>
    <lineage>
        <taxon>Bacteria</taxon>
        <taxon>Bacillati</taxon>
        <taxon>Actinomycetota</taxon>
        <taxon>Actinomycetes</taxon>
        <taxon>Kitasatosporales</taxon>
        <taxon>Streptomycetaceae</taxon>
        <taxon>Streptomyces</taxon>
    </lineage>
</organism>
<dbReference type="GO" id="GO:0005737">
    <property type="term" value="C:cytoplasm"/>
    <property type="evidence" value="ECO:0007669"/>
    <property type="project" value="UniProtKB-SubCell"/>
</dbReference>
<evidence type="ECO:0000256" key="12">
    <source>
        <dbReference type="SAM" id="MobiDB-lite"/>
    </source>
</evidence>
<sequence>MKWLPSARRLAHQVVRPESRWHAAVASTPRHAYVPGWWERDDADGWRLHSGPDDPVTWMETAYSDRTLVTQVGGHHADLVGQAPVLASGRPASSSTLPSLVVRMYRHAMISDSDDILVTTGSGYGTALACARLGAGRVTSIDVDEHLVRLATDRLALHGEAPRMLVRDITGPLPGRYDRIVTTVSVRQIPVSWLRALRPGGRLVTTVSGTGLILTADKNADGGADGRIEWDRAGFMAARHGDGSHHPDSHWKEAGEGDGEETSTSRYPLLDPRDAWDVMSMLELTCPGIDYRVREAGGTRTVWLLHPDGSWARASATGFLDSPVVHESGPQRLWDRLERIRHRLNRSGSLPVYGARVSITPDGETTLSRGSWSTTL</sequence>
<accession>A0A941B466</accession>
<evidence type="ECO:0000256" key="7">
    <source>
        <dbReference type="ARBA" id="ARBA00022679"/>
    </source>
</evidence>
<keyword evidence="5" id="KW-0963">Cytoplasm</keyword>
<evidence type="ECO:0000313" key="13">
    <source>
        <dbReference type="EMBL" id="MBQ0828912.1"/>
    </source>
</evidence>
<dbReference type="Gene3D" id="3.40.50.150">
    <property type="entry name" value="Vaccinia Virus protein VP39"/>
    <property type="match status" value="1"/>
</dbReference>
<proteinExistence type="inferred from homology"/>
<dbReference type="Pfam" id="PF01135">
    <property type="entry name" value="PCMT"/>
    <property type="match status" value="1"/>
</dbReference>
<name>A0A941B466_9ACTN</name>
<dbReference type="InterPro" id="IPR029063">
    <property type="entry name" value="SAM-dependent_MTases_sf"/>
</dbReference>
<evidence type="ECO:0000256" key="10">
    <source>
        <dbReference type="ARBA" id="ARBA00031323"/>
    </source>
</evidence>
<gene>
    <name evidence="13" type="ORF">J5Y05_20785</name>
</gene>
<reference evidence="13" key="1">
    <citation type="submission" date="2021-04" db="EMBL/GenBank/DDBJ databases">
        <title>Genome seq and assembly of Streptomyces sp. RG38.</title>
        <authorList>
            <person name="Chhetri G."/>
        </authorList>
    </citation>
    <scope>NUCLEOTIDE SEQUENCE</scope>
    <source>
        <strain evidence="13">RG38</strain>
    </source>
</reference>
<evidence type="ECO:0000313" key="14">
    <source>
        <dbReference type="Proteomes" id="UP000677875"/>
    </source>
</evidence>
<dbReference type="GO" id="GO:0032259">
    <property type="term" value="P:methylation"/>
    <property type="evidence" value="ECO:0007669"/>
    <property type="project" value="UniProtKB-KW"/>
</dbReference>
<dbReference type="AlphaFoldDB" id="A0A941B466"/>
<evidence type="ECO:0000256" key="3">
    <source>
        <dbReference type="ARBA" id="ARBA00011890"/>
    </source>
</evidence>
<dbReference type="PANTHER" id="PTHR11579:SF0">
    <property type="entry name" value="PROTEIN-L-ISOASPARTATE(D-ASPARTATE) O-METHYLTRANSFERASE"/>
    <property type="match status" value="1"/>
</dbReference>
<evidence type="ECO:0000256" key="6">
    <source>
        <dbReference type="ARBA" id="ARBA00022603"/>
    </source>
</evidence>
<comment type="similarity">
    <text evidence="2">Belongs to the methyltransferase superfamily. L-isoaspartyl/D-aspartyl protein methyltransferase family.</text>
</comment>
<evidence type="ECO:0000256" key="1">
    <source>
        <dbReference type="ARBA" id="ARBA00004496"/>
    </source>
</evidence>
<evidence type="ECO:0000256" key="11">
    <source>
        <dbReference type="ARBA" id="ARBA00031350"/>
    </source>
</evidence>